<dbReference type="EMBL" id="JAEVFJ010000033">
    <property type="protein sequence ID" value="KAH8092175.1"/>
    <property type="molecule type" value="Genomic_DNA"/>
</dbReference>
<comment type="caution">
    <text evidence="3">The sequence shown here is derived from an EMBL/GenBank/DDBJ whole genome shotgun (WGS) entry which is preliminary data.</text>
</comment>
<dbReference type="GO" id="GO:0030246">
    <property type="term" value="F:carbohydrate binding"/>
    <property type="evidence" value="ECO:0007669"/>
    <property type="project" value="UniProtKB-UniRule"/>
</dbReference>
<dbReference type="InterPro" id="IPR001079">
    <property type="entry name" value="Galectin_CRD"/>
</dbReference>
<dbReference type="SMART" id="SM00276">
    <property type="entry name" value="GLECT"/>
    <property type="match status" value="1"/>
</dbReference>
<dbReference type="PROSITE" id="PS51304">
    <property type="entry name" value="GALECTIN"/>
    <property type="match status" value="1"/>
</dbReference>
<evidence type="ECO:0000313" key="4">
    <source>
        <dbReference type="Proteomes" id="UP000813824"/>
    </source>
</evidence>
<evidence type="ECO:0000256" key="1">
    <source>
        <dbReference type="RuleBase" id="RU102079"/>
    </source>
</evidence>
<dbReference type="SUPFAM" id="SSF49899">
    <property type="entry name" value="Concanavalin A-like lectins/glucanases"/>
    <property type="match status" value="1"/>
</dbReference>
<keyword evidence="1" id="KW-0430">Lectin</keyword>
<keyword evidence="4" id="KW-1185">Reference proteome</keyword>
<dbReference type="SMART" id="SM00908">
    <property type="entry name" value="Gal-bind_lectin"/>
    <property type="match status" value="1"/>
</dbReference>
<dbReference type="Proteomes" id="UP000813824">
    <property type="component" value="Unassembled WGS sequence"/>
</dbReference>
<dbReference type="AlphaFoldDB" id="A0A8K0UIC1"/>
<organism evidence="3 4">
    <name type="scientific">Cristinia sonorae</name>
    <dbReference type="NCBI Taxonomy" id="1940300"/>
    <lineage>
        <taxon>Eukaryota</taxon>
        <taxon>Fungi</taxon>
        <taxon>Dikarya</taxon>
        <taxon>Basidiomycota</taxon>
        <taxon>Agaricomycotina</taxon>
        <taxon>Agaricomycetes</taxon>
        <taxon>Agaricomycetidae</taxon>
        <taxon>Agaricales</taxon>
        <taxon>Pleurotineae</taxon>
        <taxon>Stephanosporaceae</taxon>
        <taxon>Cristinia</taxon>
    </lineage>
</organism>
<name>A0A8K0UIC1_9AGAR</name>
<proteinExistence type="predicted"/>
<dbReference type="InterPro" id="IPR013320">
    <property type="entry name" value="ConA-like_dom_sf"/>
</dbReference>
<evidence type="ECO:0000313" key="3">
    <source>
        <dbReference type="EMBL" id="KAH8092175.1"/>
    </source>
</evidence>
<dbReference type="Pfam" id="PF00337">
    <property type="entry name" value="Gal-bind_lectin"/>
    <property type="match status" value="1"/>
</dbReference>
<dbReference type="Gene3D" id="2.60.120.200">
    <property type="match status" value="1"/>
</dbReference>
<protein>
    <recommendedName>
        <fullName evidence="1">Galectin</fullName>
    </recommendedName>
</protein>
<feature type="domain" description="Galectin" evidence="2">
    <location>
        <begin position="8"/>
        <end position="152"/>
    </location>
</feature>
<dbReference type="OrthoDB" id="3018764at2759"/>
<accession>A0A8K0UIC1</accession>
<gene>
    <name evidence="3" type="ORF">BXZ70DRAFT_461403</name>
</gene>
<reference evidence="3" key="1">
    <citation type="journal article" date="2021" name="New Phytol.">
        <title>Evolutionary innovations through gain and loss of genes in the ectomycorrhizal Boletales.</title>
        <authorList>
            <person name="Wu G."/>
            <person name="Miyauchi S."/>
            <person name="Morin E."/>
            <person name="Kuo A."/>
            <person name="Drula E."/>
            <person name="Varga T."/>
            <person name="Kohler A."/>
            <person name="Feng B."/>
            <person name="Cao Y."/>
            <person name="Lipzen A."/>
            <person name="Daum C."/>
            <person name="Hundley H."/>
            <person name="Pangilinan J."/>
            <person name="Johnson J."/>
            <person name="Barry K."/>
            <person name="LaButti K."/>
            <person name="Ng V."/>
            <person name="Ahrendt S."/>
            <person name="Min B."/>
            <person name="Choi I.G."/>
            <person name="Park H."/>
            <person name="Plett J.M."/>
            <person name="Magnuson J."/>
            <person name="Spatafora J.W."/>
            <person name="Nagy L.G."/>
            <person name="Henrissat B."/>
            <person name="Grigoriev I.V."/>
            <person name="Yang Z.L."/>
            <person name="Xu J."/>
            <person name="Martin F.M."/>
        </authorList>
    </citation>
    <scope>NUCLEOTIDE SEQUENCE</scope>
    <source>
        <strain evidence="3">KKN 215</strain>
    </source>
</reference>
<sequence length="153" mass="16432">MVSLSIGKTVAISPNLGPNAQATVESSTLTLGPDNSTTIDNTALNFMNNLGDVLLHFSIRRQEDTIVLNSRLAAGSWGNEERLPSLTRAFGPVLNTATIIVKDVGKEYQIFTNGNYLTTYKKRIGGEVEQASYTINSGQDSALSNPIKVSVTN</sequence>
<evidence type="ECO:0000259" key="2">
    <source>
        <dbReference type="PROSITE" id="PS51304"/>
    </source>
</evidence>